<dbReference type="Gene3D" id="3.50.30.30">
    <property type="match status" value="1"/>
</dbReference>
<name>A0ABS5L1Z7_9ACTN</name>
<dbReference type="InterPro" id="IPR046450">
    <property type="entry name" value="PA_dom_sf"/>
</dbReference>
<feature type="chain" id="PRO_5046783166" description="PA domain-containing protein" evidence="1">
    <location>
        <begin position="35"/>
        <end position="991"/>
    </location>
</feature>
<sequence length="991" mass="102839">MNSPRRQSAWRRPGSRALIAAIGISLALPSAASAASTSGISAAGISTATTKTAATNTAAALANANAADAGTKPGSAAPGLASQAPAPGPALVPAGASGLSQSSYTVTLPTGDKVALTRDTSGGYQASALPGTTSRITFSDLGKSAAQADVSAYPDSAMGYVQAHLLDRQAFDVTWLAAHGDTGANARIPLTLHYGGTSSAAVLSAEAGKLAGAKVLHTDAGTGDVDLSVNAADAGAFWTALTGGTANVAAAAAAATAHARPAFTGGVTGAWLTDHKAAASAVPTDVPASIVTWTITKKKGEADFCAPFAYLQGIQAATSCPYYPTLVALTGAAAGQDFIPTAYTCLDTNPCTTYSLTFDAPSGVYLAEDMGAQFYSHGLQQIVDEVAPQIVVSGDTAVSTDLDAAAKYSVDAPRSAVDLTHYINTTRPGPDGVYYAIEMPDDSGQDNIWTTPTAPVTIGSFHQSTFWLRGQAPLSAAVTGPSKVTLHPYYPTYNNLNAGEPSFQRFAGTTTAQVVNVGTGTAADFAKVDVHGRLVLMRRASGSLWIDAKQLAAALQAGAAGVLIDPRDDDPATLPVVPVKPSWWWTKTAPVSIPFATITPDDAAALTALLGKGPATVSVTDHGNSPYFYNLAFNEERQIPTTLHFSVDDSRLAQRTTAFHSTKPATMEEVESIVHPDDYFQLSFPSVFAPAPSTVQQYYGPVAPDLIWMRGARLSTDNSVPLVVAHTVFDAPGKGTEDWFAAPRSVGAPSTPANVEQTGLPIGRLGNPTCAFCRLGDTFYPLTYLVDGANPALIDGPYIFPASATHFYQNGVELPAQQPNGIPVYQLSDQPATDRLTVDESNLHSDWTFTSRRPQADGLPQPFGCVGVLLGQSDPCGADPLIQLRYNAFTDASDAVTADARHRIEITPYSMVDPSKPIAVTSMKVWISVDGGGTWTERAVSCSSTGTFDIDYRVPALSKTDGAVSVKVQAADAAGNSVTQTLTDTYSLTAG</sequence>
<gene>
    <name evidence="2" type="ORF">KGQ19_36325</name>
</gene>
<accession>A0ABS5L1Z7</accession>
<dbReference type="Proteomes" id="UP000730482">
    <property type="component" value="Unassembled WGS sequence"/>
</dbReference>
<dbReference type="RefSeq" id="WP_212017816.1">
    <property type="nucleotide sequence ID" value="NZ_JAAFYZ010000183.1"/>
</dbReference>
<proteinExistence type="predicted"/>
<comment type="caution">
    <text evidence="2">The sequence shown here is derived from an EMBL/GenBank/DDBJ whole genome shotgun (WGS) entry which is preliminary data.</text>
</comment>
<dbReference type="EMBL" id="JAAFYZ010000183">
    <property type="protein sequence ID" value="MBS2552336.1"/>
    <property type="molecule type" value="Genomic_DNA"/>
</dbReference>
<dbReference type="SUPFAM" id="SSF52025">
    <property type="entry name" value="PA domain"/>
    <property type="match status" value="1"/>
</dbReference>
<evidence type="ECO:0000313" key="3">
    <source>
        <dbReference type="Proteomes" id="UP000730482"/>
    </source>
</evidence>
<keyword evidence="1" id="KW-0732">Signal</keyword>
<feature type="signal peptide" evidence="1">
    <location>
        <begin position="1"/>
        <end position="34"/>
    </location>
</feature>
<evidence type="ECO:0008006" key="4">
    <source>
        <dbReference type="Google" id="ProtNLM"/>
    </source>
</evidence>
<protein>
    <recommendedName>
        <fullName evidence="4">PA domain-containing protein</fullName>
    </recommendedName>
</protein>
<evidence type="ECO:0000313" key="2">
    <source>
        <dbReference type="EMBL" id="MBS2552336.1"/>
    </source>
</evidence>
<reference evidence="2 3" key="1">
    <citation type="submission" date="2020-02" db="EMBL/GenBank/DDBJ databases">
        <title>Acidophilic actinobacteria isolated from forest soil.</title>
        <authorList>
            <person name="Golinska P."/>
        </authorList>
    </citation>
    <scope>NUCLEOTIDE SEQUENCE [LARGE SCALE GENOMIC DNA]</scope>
    <source>
        <strain evidence="2 3">NL8</strain>
    </source>
</reference>
<organism evidence="2 3">
    <name type="scientific">Catenulispora pinistramenti</name>
    <dbReference type="NCBI Taxonomy" id="2705254"/>
    <lineage>
        <taxon>Bacteria</taxon>
        <taxon>Bacillati</taxon>
        <taxon>Actinomycetota</taxon>
        <taxon>Actinomycetes</taxon>
        <taxon>Catenulisporales</taxon>
        <taxon>Catenulisporaceae</taxon>
        <taxon>Catenulispora</taxon>
    </lineage>
</organism>
<keyword evidence="3" id="KW-1185">Reference proteome</keyword>
<evidence type="ECO:0000256" key="1">
    <source>
        <dbReference type="SAM" id="SignalP"/>
    </source>
</evidence>